<accession>A0ABU4UFJ4</accession>
<dbReference type="RefSeq" id="WP_319961421.1">
    <property type="nucleotide sequence ID" value="NZ_JAXARY010000007.1"/>
</dbReference>
<gene>
    <name evidence="2" type="ORF">QLH52_10000</name>
</gene>
<dbReference type="EMBL" id="JAXARY010000007">
    <property type="protein sequence ID" value="MDX8127615.1"/>
    <property type="molecule type" value="Genomic_DNA"/>
</dbReference>
<evidence type="ECO:0000313" key="3">
    <source>
        <dbReference type="Proteomes" id="UP001284537"/>
    </source>
</evidence>
<comment type="caution">
    <text evidence="2">The sequence shown here is derived from an EMBL/GenBank/DDBJ whole genome shotgun (WGS) entry which is preliminary data.</text>
</comment>
<feature type="domain" description="HDOD" evidence="1">
    <location>
        <begin position="13"/>
        <end position="202"/>
    </location>
</feature>
<dbReference type="PANTHER" id="PTHR33525">
    <property type="match status" value="1"/>
</dbReference>
<dbReference type="CDD" id="cd00077">
    <property type="entry name" value="HDc"/>
    <property type="match status" value="1"/>
</dbReference>
<name>A0ABU4UFJ4_9GAMM</name>
<evidence type="ECO:0000259" key="1">
    <source>
        <dbReference type="PROSITE" id="PS51833"/>
    </source>
</evidence>
<dbReference type="Pfam" id="PF08668">
    <property type="entry name" value="HDOD"/>
    <property type="match status" value="1"/>
</dbReference>
<evidence type="ECO:0000313" key="2">
    <source>
        <dbReference type="EMBL" id="MDX8127615.1"/>
    </source>
</evidence>
<reference evidence="2 3" key="1">
    <citation type="submission" date="2023-11" db="EMBL/GenBank/DDBJ databases">
        <authorList>
            <person name="Ouyang M.-Y."/>
        </authorList>
    </citation>
    <scope>NUCLEOTIDE SEQUENCE [LARGE SCALE GENOMIC DNA]</scope>
    <source>
        <strain evidence="2 3">OY6</strain>
    </source>
</reference>
<dbReference type="InterPro" id="IPR013976">
    <property type="entry name" value="HDOD"/>
</dbReference>
<proteinExistence type="predicted"/>
<dbReference type="SUPFAM" id="SSF109604">
    <property type="entry name" value="HD-domain/PDEase-like"/>
    <property type="match status" value="1"/>
</dbReference>
<keyword evidence="3" id="KW-1185">Reference proteome</keyword>
<protein>
    <submittedName>
        <fullName evidence="2">HDOD domain-containing protein</fullName>
    </submittedName>
</protein>
<dbReference type="InterPro" id="IPR052340">
    <property type="entry name" value="RNase_Y/CdgJ"/>
</dbReference>
<dbReference type="PROSITE" id="PS51833">
    <property type="entry name" value="HDOD"/>
    <property type="match status" value="1"/>
</dbReference>
<dbReference type="Gene3D" id="1.10.3210.10">
    <property type="entry name" value="Hypothetical protein af1432"/>
    <property type="match status" value="1"/>
</dbReference>
<dbReference type="NCBIfam" id="TIGR00277">
    <property type="entry name" value="HDIG"/>
    <property type="match status" value="1"/>
</dbReference>
<dbReference type="InterPro" id="IPR003607">
    <property type="entry name" value="HD/PDEase_dom"/>
</dbReference>
<sequence>MNTKSQATLLADLPSLPTVIMDALQFTADKQNLSNLANKISQDPHMAVRILRVANSPFYGRSREIGSLQEAVVVLGLNRVKNLLLGLGFMNLFRLNRQDFDYSQFWHHSMAVAECARQLAIHTGMDQDIAFTAGLLHDIGLLAIVLLFPDDFSRITTGQHLNRIEAERHVLGFDHAEIGCNVAKHWNLPMAIQHAIEQHEIPRGQDEGKSLELMIHMANFLVLAKQRDDQAFEYPESIVQILEMLNIPLDQAIDWANSSQQFANQVVASL</sequence>
<dbReference type="PANTHER" id="PTHR33525:SF6">
    <property type="entry name" value="HDOD DOMAIN-CONTAINING PROTEIN"/>
    <property type="match status" value="1"/>
</dbReference>
<dbReference type="InterPro" id="IPR006675">
    <property type="entry name" value="HDIG_dom"/>
</dbReference>
<organism evidence="2 3">
    <name type="scientific">Methylomonas defluvii</name>
    <dbReference type="NCBI Taxonomy" id="3045149"/>
    <lineage>
        <taxon>Bacteria</taxon>
        <taxon>Pseudomonadati</taxon>
        <taxon>Pseudomonadota</taxon>
        <taxon>Gammaproteobacteria</taxon>
        <taxon>Methylococcales</taxon>
        <taxon>Methylococcaceae</taxon>
        <taxon>Methylomonas</taxon>
    </lineage>
</organism>
<dbReference type="Proteomes" id="UP001284537">
    <property type="component" value="Unassembled WGS sequence"/>
</dbReference>